<dbReference type="PANTHER" id="PTHR33332">
    <property type="entry name" value="REVERSE TRANSCRIPTASE DOMAIN-CONTAINING PROTEIN"/>
    <property type="match status" value="1"/>
</dbReference>
<evidence type="ECO:0000313" key="2">
    <source>
        <dbReference type="Proteomes" id="UP000233556"/>
    </source>
</evidence>
<organism evidence="1 2">
    <name type="scientific">Limosa lapponica baueri</name>
    <dbReference type="NCBI Taxonomy" id="1758121"/>
    <lineage>
        <taxon>Eukaryota</taxon>
        <taxon>Metazoa</taxon>
        <taxon>Chordata</taxon>
        <taxon>Craniata</taxon>
        <taxon>Vertebrata</taxon>
        <taxon>Euteleostomi</taxon>
        <taxon>Archelosauria</taxon>
        <taxon>Archosauria</taxon>
        <taxon>Dinosauria</taxon>
        <taxon>Saurischia</taxon>
        <taxon>Theropoda</taxon>
        <taxon>Coelurosauria</taxon>
        <taxon>Aves</taxon>
        <taxon>Neognathae</taxon>
        <taxon>Neoaves</taxon>
        <taxon>Charadriiformes</taxon>
        <taxon>Scolopacidae</taxon>
        <taxon>Limosa</taxon>
    </lineage>
</organism>
<dbReference type="EMBL" id="KZ505778">
    <property type="protein sequence ID" value="PKU45115.1"/>
    <property type="molecule type" value="Genomic_DNA"/>
</dbReference>
<keyword evidence="2" id="KW-1185">Reference proteome</keyword>
<protein>
    <recommendedName>
        <fullName evidence="3">Rna-directed dna polymerase from mobile element jockey-like</fullName>
    </recommendedName>
</protein>
<dbReference type="OrthoDB" id="416454at2759"/>
<dbReference type="Proteomes" id="UP000233556">
    <property type="component" value="Unassembled WGS sequence"/>
</dbReference>
<dbReference type="AlphaFoldDB" id="A0A2I0UGE9"/>
<sequence>MGKKKMHRQWKQQQVSCEEYRNGAWLCRDAVRKAKAQMELNLAKDAKNNKNAGDVWICWVDYLVDEELVGWSHPEDSGQQLNVQTKSGDLQGSILGPVLFNIFISDIDSGIECILSKFTDDRKLSGAVEMLERGDAIWNDLDRLKKWVPVNLMKFNKGKCRILHLGWGNPQYQ</sequence>
<evidence type="ECO:0008006" key="3">
    <source>
        <dbReference type="Google" id="ProtNLM"/>
    </source>
</evidence>
<accession>A0A2I0UGE9</accession>
<evidence type="ECO:0000313" key="1">
    <source>
        <dbReference type="EMBL" id="PKU45115.1"/>
    </source>
</evidence>
<gene>
    <name evidence="1" type="ORF">llap_4566</name>
</gene>
<name>A0A2I0UGE9_LIMLA</name>
<reference evidence="2" key="2">
    <citation type="submission" date="2017-12" db="EMBL/GenBank/DDBJ databases">
        <title>Genome sequence of the Bar-tailed Godwit (Limosa lapponica baueri).</title>
        <authorList>
            <person name="Lima N.C.B."/>
            <person name="Parody-Merino A.M."/>
            <person name="Battley P.F."/>
            <person name="Fidler A.E."/>
            <person name="Prosdocimi F."/>
        </authorList>
    </citation>
    <scope>NUCLEOTIDE SEQUENCE [LARGE SCALE GENOMIC DNA]</scope>
</reference>
<reference evidence="2" key="1">
    <citation type="submission" date="2017-11" db="EMBL/GenBank/DDBJ databases">
        <authorList>
            <person name="Lima N.C."/>
            <person name="Parody-Merino A.M."/>
            <person name="Battley P.F."/>
            <person name="Fidler A.E."/>
            <person name="Prosdocimi F."/>
        </authorList>
    </citation>
    <scope>NUCLEOTIDE SEQUENCE [LARGE SCALE GENOMIC DNA]</scope>
</reference>
<proteinExistence type="predicted"/>